<sequence>MEIELFYMFPYRKNKEYFPDWIYYDVPANEVRRLINAIDNKQTEFDIHTPIISERLRKFLKIPKPVNEKESINELKQQMKDMQELLNKFIKNST</sequence>
<dbReference type="Proteomes" id="UP000265703">
    <property type="component" value="Unassembled WGS sequence"/>
</dbReference>
<comment type="caution">
    <text evidence="1">The sequence shown here is derived from an EMBL/GenBank/DDBJ whole genome shotgun (WGS) entry which is preliminary data.</text>
</comment>
<evidence type="ECO:0000313" key="1">
    <source>
        <dbReference type="EMBL" id="RIA86397.1"/>
    </source>
</evidence>
<dbReference type="OrthoDB" id="2356771at2759"/>
<feature type="non-terminal residue" evidence="1">
    <location>
        <position position="1"/>
    </location>
</feature>
<organism evidence="1 2">
    <name type="scientific">Glomus cerebriforme</name>
    <dbReference type="NCBI Taxonomy" id="658196"/>
    <lineage>
        <taxon>Eukaryota</taxon>
        <taxon>Fungi</taxon>
        <taxon>Fungi incertae sedis</taxon>
        <taxon>Mucoromycota</taxon>
        <taxon>Glomeromycotina</taxon>
        <taxon>Glomeromycetes</taxon>
        <taxon>Glomerales</taxon>
        <taxon>Glomeraceae</taxon>
        <taxon>Glomus</taxon>
    </lineage>
</organism>
<evidence type="ECO:0000313" key="2">
    <source>
        <dbReference type="Proteomes" id="UP000265703"/>
    </source>
</evidence>
<dbReference type="AlphaFoldDB" id="A0A397SR31"/>
<keyword evidence="2" id="KW-1185">Reference proteome</keyword>
<gene>
    <name evidence="1" type="ORF">C1645_779734</name>
</gene>
<name>A0A397SR31_9GLOM</name>
<accession>A0A397SR31</accession>
<dbReference type="EMBL" id="QKYT01000365">
    <property type="protein sequence ID" value="RIA86397.1"/>
    <property type="molecule type" value="Genomic_DNA"/>
</dbReference>
<feature type="non-terminal residue" evidence="1">
    <location>
        <position position="94"/>
    </location>
</feature>
<protein>
    <submittedName>
        <fullName evidence="1">Uncharacterized protein</fullName>
    </submittedName>
</protein>
<reference evidence="1 2" key="1">
    <citation type="submission" date="2018-06" db="EMBL/GenBank/DDBJ databases">
        <title>Comparative genomics reveals the genomic features of Rhizophagus irregularis, R. cerebriforme, R. diaphanum and Gigaspora rosea, and their symbiotic lifestyle signature.</title>
        <authorList>
            <person name="Morin E."/>
            <person name="San Clemente H."/>
            <person name="Chen E.C.H."/>
            <person name="De La Providencia I."/>
            <person name="Hainaut M."/>
            <person name="Kuo A."/>
            <person name="Kohler A."/>
            <person name="Murat C."/>
            <person name="Tang N."/>
            <person name="Roy S."/>
            <person name="Loubradou J."/>
            <person name="Henrissat B."/>
            <person name="Grigoriev I.V."/>
            <person name="Corradi N."/>
            <person name="Roux C."/>
            <person name="Martin F.M."/>
        </authorList>
    </citation>
    <scope>NUCLEOTIDE SEQUENCE [LARGE SCALE GENOMIC DNA]</scope>
    <source>
        <strain evidence="1 2">DAOM 227022</strain>
    </source>
</reference>
<proteinExistence type="predicted"/>